<reference evidence="2" key="1">
    <citation type="journal article" date="2021" name="PeerJ">
        <title>Extensive microbial diversity within the chicken gut microbiome revealed by metagenomics and culture.</title>
        <authorList>
            <person name="Gilroy R."/>
            <person name="Ravi A."/>
            <person name="Getino M."/>
            <person name="Pursley I."/>
            <person name="Horton D.L."/>
            <person name="Alikhan N.F."/>
            <person name="Baker D."/>
            <person name="Gharbi K."/>
            <person name="Hall N."/>
            <person name="Watson M."/>
            <person name="Adriaenssens E.M."/>
            <person name="Foster-Nyarko E."/>
            <person name="Jarju S."/>
            <person name="Secka A."/>
            <person name="Antonio M."/>
            <person name="Oren A."/>
            <person name="Chaudhuri R.R."/>
            <person name="La Ragione R."/>
            <person name="Hildebrand F."/>
            <person name="Pallen M.J."/>
        </authorList>
    </citation>
    <scope>NUCLEOTIDE SEQUENCE</scope>
    <source>
        <strain evidence="2">USASDec5-558</strain>
    </source>
</reference>
<sequence>MIPKCFVINMPSAQDRRESMTTSLNNLGISFEFFEATNGRELTPDQEKQCLHQDEVVLPLRAGRKVIVKNSLTPGEFGCAFSHLRLYQHILDSGLDRAVILEDDVDPHPDTILALENLDKITEPWDVVHFSSHKGIKNLPFSHKYYFGPDKRYYFQRLGMHNPTIDAIHNQRRVLIYTTMYVVTRRACERLLELGYPVRLPSDYLLGLLCYNELRMFRAFPLDHYVRFKDVPSTIGAGREHNLIRA</sequence>
<accession>A0A9D1WC05</accession>
<organism evidence="2 3">
    <name type="scientific">Candidatus Anaerobiospirillum pullistercoris</name>
    <dbReference type="NCBI Taxonomy" id="2838452"/>
    <lineage>
        <taxon>Bacteria</taxon>
        <taxon>Pseudomonadati</taxon>
        <taxon>Pseudomonadota</taxon>
        <taxon>Gammaproteobacteria</taxon>
        <taxon>Aeromonadales</taxon>
        <taxon>Succinivibrionaceae</taxon>
        <taxon>Anaerobiospirillum</taxon>
    </lineage>
</organism>
<gene>
    <name evidence="2" type="ORF">H9850_01525</name>
</gene>
<dbReference type="Pfam" id="PF01755">
    <property type="entry name" value="Glyco_transf_25"/>
    <property type="match status" value="1"/>
</dbReference>
<dbReference type="CDD" id="cd06532">
    <property type="entry name" value="Glyco_transf_25"/>
    <property type="match status" value="1"/>
</dbReference>
<proteinExistence type="predicted"/>
<dbReference type="Proteomes" id="UP000886829">
    <property type="component" value="Unassembled WGS sequence"/>
</dbReference>
<protein>
    <submittedName>
        <fullName evidence="2">Glycosyltransferase family 25 protein</fullName>
    </submittedName>
</protein>
<reference evidence="2" key="2">
    <citation type="submission" date="2021-04" db="EMBL/GenBank/DDBJ databases">
        <authorList>
            <person name="Gilroy R."/>
        </authorList>
    </citation>
    <scope>NUCLEOTIDE SEQUENCE</scope>
    <source>
        <strain evidence="2">USASDec5-558</strain>
    </source>
</reference>
<comment type="caution">
    <text evidence="2">The sequence shown here is derived from an EMBL/GenBank/DDBJ whole genome shotgun (WGS) entry which is preliminary data.</text>
</comment>
<evidence type="ECO:0000313" key="3">
    <source>
        <dbReference type="Proteomes" id="UP000886829"/>
    </source>
</evidence>
<name>A0A9D1WC05_9GAMM</name>
<dbReference type="AlphaFoldDB" id="A0A9D1WC05"/>
<dbReference type="EMBL" id="DXEV01000032">
    <property type="protein sequence ID" value="HIX56134.1"/>
    <property type="molecule type" value="Genomic_DNA"/>
</dbReference>
<evidence type="ECO:0000259" key="1">
    <source>
        <dbReference type="Pfam" id="PF01755"/>
    </source>
</evidence>
<dbReference type="InterPro" id="IPR002654">
    <property type="entry name" value="Glyco_trans_25"/>
</dbReference>
<evidence type="ECO:0000313" key="2">
    <source>
        <dbReference type="EMBL" id="HIX56134.1"/>
    </source>
</evidence>
<feature type="domain" description="Glycosyl transferase family 25" evidence="1">
    <location>
        <begin position="4"/>
        <end position="205"/>
    </location>
</feature>